<dbReference type="InterPro" id="IPR000719">
    <property type="entry name" value="Prot_kinase_dom"/>
</dbReference>
<dbReference type="GO" id="GO:0000146">
    <property type="term" value="F:microfilament motor activity"/>
    <property type="evidence" value="ECO:0007669"/>
    <property type="project" value="TreeGrafter"/>
</dbReference>
<dbReference type="Gene3D" id="3.30.200.20">
    <property type="entry name" value="Phosphorylase Kinase, domain 1"/>
    <property type="match status" value="1"/>
</dbReference>
<feature type="binding site" evidence="8">
    <location>
        <position position="164"/>
    </location>
    <ligand>
        <name>ATP</name>
        <dbReference type="ChEBI" id="CHEBI:30616"/>
    </ligand>
</feature>
<feature type="region of interest" description="Disordered" evidence="9">
    <location>
        <begin position="236"/>
        <end position="256"/>
    </location>
</feature>
<dbReference type="EMBL" id="OB793953">
    <property type="protein sequence ID" value="CAD7429071.1"/>
    <property type="molecule type" value="Genomic_DNA"/>
</dbReference>
<protein>
    <recommendedName>
        <fullName evidence="10">Protein kinase domain-containing protein</fullName>
    </recommendedName>
</protein>
<keyword evidence="5" id="KW-0009">Actin-binding</keyword>
<keyword evidence="6" id="KW-0206">Cytoskeleton</keyword>
<evidence type="ECO:0000256" key="7">
    <source>
        <dbReference type="ARBA" id="ARBA00023273"/>
    </source>
</evidence>
<proteinExistence type="predicted"/>
<dbReference type="InterPro" id="IPR017441">
    <property type="entry name" value="Protein_kinase_ATP_BS"/>
</dbReference>
<evidence type="ECO:0000256" key="9">
    <source>
        <dbReference type="SAM" id="MobiDB-lite"/>
    </source>
</evidence>
<evidence type="ECO:0000256" key="2">
    <source>
        <dbReference type="ARBA" id="ARBA00004316"/>
    </source>
</evidence>
<evidence type="ECO:0000256" key="8">
    <source>
        <dbReference type="PROSITE-ProRule" id="PRU10141"/>
    </source>
</evidence>
<evidence type="ECO:0000313" key="11">
    <source>
        <dbReference type="EMBL" id="CAD7429071.1"/>
    </source>
</evidence>
<dbReference type="PANTHER" id="PTHR46256">
    <property type="entry name" value="AGAP011099-PA"/>
    <property type="match status" value="1"/>
</dbReference>
<keyword evidence="8" id="KW-0547">Nucleotide-binding</keyword>
<dbReference type="PROSITE" id="PS50011">
    <property type="entry name" value="PROTEIN_KINASE_DOM"/>
    <property type="match status" value="1"/>
</dbReference>
<reference evidence="11" key="1">
    <citation type="submission" date="2020-11" db="EMBL/GenBank/DDBJ databases">
        <authorList>
            <person name="Tran Van P."/>
        </authorList>
    </citation>
    <scope>NUCLEOTIDE SEQUENCE</scope>
</reference>
<keyword evidence="3" id="KW-0963">Cytoplasm</keyword>
<keyword evidence="7" id="KW-0966">Cell projection</keyword>
<evidence type="ECO:0000256" key="1">
    <source>
        <dbReference type="ARBA" id="ARBA00004245"/>
    </source>
</evidence>
<dbReference type="AlphaFoldDB" id="A0A7R9HNV6"/>
<dbReference type="InterPro" id="IPR011009">
    <property type="entry name" value="Kinase-like_dom_sf"/>
</dbReference>
<evidence type="ECO:0000256" key="5">
    <source>
        <dbReference type="ARBA" id="ARBA00023203"/>
    </source>
</evidence>
<comment type="subcellular location">
    <subcellularLocation>
        <location evidence="2">Cell projection</location>
    </subcellularLocation>
    <subcellularLocation>
        <location evidence="1">Cytoplasm</location>
        <location evidence="1">Cytoskeleton</location>
    </subcellularLocation>
</comment>
<keyword evidence="4" id="KW-0677">Repeat</keyword>
<sequence>MRSQNKDASHVVPGFEPPYVTRSLLCWFQDASYVVPGFEPPYVTRSLLCWFQDASHVVPGFLHPYVIRSLLCWFQDASHVVPGFEPPYVTRSLLCWFQDTSHVVPGFLPPMPVMSYQGLSHHVNFDQLPEPGERFTLQELIGEGTYGEVFSARDARNNQRVAIKILENVADNIEEIEEEFLVLRDLSLHPNIPAFYGLFLRRGPSQEEDQLWFVMETKAGTVVRADLLKEVRLQRDTNPSHHCPHVGDDRATPYSQ</sequence>
<accession>A0A7R9HNV6</accession>
<dbReference type="GO" id="GO:0030832">
    <property type="term" value="P:regulation of actin filament length"/>
    <property type="evidence" value="ECO:0007669"/>
    <property type="project" value="TreeGrafter"/>
</dbReference>
<dbReference type="GO" id="GO:0004674">
    <property type="term" value="F:protein serine/threonine kinase activity"/>
    <property type="evidence" value="ECO:0007669"/>
    <property type="project" value="TreeGrafter"/>
</dbReference>
<name>A0A7R9HNV6_9NEOP</name>
<dbReference type="InterPro" id="IPR052409">
    <property type="entry name" value="Myosin-III_kinase_activity"/>
</dbReference>
<evidence type="ECO:0000256" key="3">
    <source>
        <dbReference type="ARBA" id="ARBA00022490"/>
    </source>
</evidence>
<dbReference type="GO" id="GO:0005524">
    <property type="term" value="F:ATP binding"/>
    <property type="evidence" value="ECO:0007669"/>
    <property type="project" value="UniProtKB-UniRule"/>
</dbReference>
<dbReference type="PANTHER" id="PTHR46256:SF3">
    <property type="entry name" value="MYOSIN MOTOR DOMAIN-CONTAINING PROTEIN"/>
    <property type="match status" value="1"/>
</dbReference>
<dbReference type="SUPFAM" id="SSF56112">
    <property type="entry name" value="Protein kinase-like (PK-like)"/>
    <property type="match status" value="1"/>
</dbReference>
<dbReference type="GO" id="GO:0042995">
    <property type="term" value="C:cell projection"/>
    <property type="evidence" value="ECO:0007669"/>
    <property type="project" value="UniProtKB-SubCell"/>
</dbReference>
<dbReference type="PROSITE" id="PS00107">
    <property type="entry name" value="PROTEIN_KINASE_ATP"/>
    <property type="match status" value="1"/>
</dbReference>
<organism evidence="11">
    <name type="scientific">Timema monikensis</name>
    <dbReference type="NCBI Taxonomy" id="170555"/>
    <lineage>
        <taxon>Eukaryota</taxon>
        <taxon>Metazoa</taxon>
        <taxon>Ecdysozoa</taxon>
        <taxon>Arthropoda</taxon>
        <taxon>Hexapoda</taxon>
        <taxon>Insecta</taxon>
        <taxon>Pterygota</taxon>
        <taxon>Neoptera</taxon>
        <taxon>Polyneoptera</taxon>
        <taxon>Phasmatodea</taxon>
        <taxon>Timematodea</taxon>
        <taxon>Timematoidea</taxon>
        <taxon>Timematidae</taxon>
        <taxon>Timema</taxon>
    </lineage>
</organism>
<dbReference type="GO" id="GO:0005856">
    <property type="term" value="C:cytoskeleton"/>
    <property type="evidence" value="ECO:0007669"/>
    <property type="project" value="UniProtKB-SubCell"/>
</dbReference>
<dbReference type="Pfam" id="PF00069">
    <property type="entry name" value="Pkinase"/>
    <property type="match status" value="1"/>
</dbReference>
<keyword evidence="8" id="KW-0067">ATP-binding</keyword>
<gene>
    <name evidence="11" type="ORF">TMSB3V08_LOCUS5857</name>
</gene>
<evidence type="ECO:0000256" key="6">
    <source>
        <dbReference type="ARBA" id="ARBA00023212"/>
    </source>
</evidence>
<evidence type="ECO:0000259" key="10">
    <source>
        <dbReference type="PROSITE" id="PS50011"/>
    </source>
</evidence>
<feature type="domain" description="Protein kinase" evidence="10">
    <location>
        <begin position="135"/>
        <end position="256"/>
    </location>
</feature>
<dbReference type="GO" id="GO:0003779">
    <property type="term" value="F:actin binding"/>
    <property type="evidence" value="ECO:0007669"/>
    <property type="project" value="UniProtKB-KW"/>
</dbReference>
<evidence type="ECO:0000256" key="4">
    <source>
        <dbReference type="ARBA" id="ARBA00022737"/>
    </source>
</evidence>